<evidence type="ECO:0000313" key="2">
    <source>
        <dbReference type="EMBL" id="KJD47404.1"/>
    </source>
</evidence>
<proteinExistence type="predicted"/>
<dbReference type="OrthoDB" id="9759601at2"/>
<dbReference type="RefSeq" id="WP_044644197.1">
    <property type="nucleotide sequence ID" value="NZ_JTHP01000001.1"/>
</dbReference>
<organism evidence="2 3">
    <name type="scientific">Paenibacillus terrae</name>
    <dbReference type="NCBI Taxonomy" id="159743"/>
    <lineage>
        <taxon>Bacteria</taxon>
        <taxon>Bacillati</taxon>
        <taxon>Bacillota</taxon>
        <taxon>Bacilli</taxon>
        <taxon>Bacillales</taxon>
        <taxon>Paenibacillaceae</taxon>
        <taxon>Paenibacillus</taxon>
    </lineage>
</organism>
<keyword evidence="3" id="KW-1185">Reference proteome</keyword>
<dbReference type="InterPro" id="IPR037522">
    <property type="entry name" value="HD_GYP_dom"/>
</dbReference>
<protein>
    <submittedName>
        <fullName evidence="2">Diguanylate cyclase</fullName>
    </submittedName>
</protein>
<gene>
    <name evidence="2" type="ORF">QD47_00125</name>
</gene>
<sequence>MENVLVSCLTRLLSKDKQLYEHCLRVGNMAKRIAPYLDFDDQQTRKFVIGCCIHDVGKMLLPDDILNKSAPLNEEEWKVMRLHPLLGTQLILREGMLEQDIVDIVRFHHERWDGQGYPFGISGDKIPPMARMCSIMDAFDSMISDRPYRQGMSIQEAKEELWRHIGTQFDLLYVERFLHLPEDLSSALGQ</sequence>
<dbReference type="CDD" id="cd00077">
    <property type="entry name" value="HDc"/>
    <property type="match status" value="1"/>
</dbReference>
<comment type="caution">
    <text evidence="2">The sequence shown here is derived from an EMBL/GenBank/DDBJ whole genome shotgun (WGS) entry which is preliminary data.</text>
</comment>
<dbReference type="SMART" id="SM00471">
    <property type="entry name" value="HDc"/>
    <property type="match status" value="1"/>
</dbReference>
<dbReference type="PROSITE" id="PS51832">
    <property type="entry name" value="HD_GYP"/>
    <property type="match status" value="1"/>
</dbReference>
<dbReference type="SUPFAM" id="SSF109604">
    <property type="entry name" value="HD-domain/PDEase-like"/>
    <property type="match status" value="1"/>
</dbReference>
<dbReference type="Proteomes" id="UP000032534">
    <property type="component" value="Unassembled WGS sequence"/>
</dbReference>
<dbReference type="Gene3D" id="1.10.3210.10">
    <property type="entry name" value="Hypothetical protein af1432"/>
    <property type="match status" value="1"/>
</dbReference>
<evidence type="ECO:0000259" key="1">
    <source>
        <dbReference type="PROSITE" id="PS51832"/>
    </source>
</evidence>
<dbReference type="PATRIC" id="fig|159743.3.peg.28"/>
<dbReference type="Pfam" id="PF13487">
    <property type="entry name" value="HD_5"/>
    <property type="match status" value="1"/>
</dbReference>
<reference evidence="2 3" key="1">
    <citation type="submission" date="2014-11" db="EMBL/GenBank/DDBJ databases">
        <title>Draft Genome Sequences of Paenibacillus polymyxa NRRL B-30509 and Paenibacillus terrae NRRL B-30644, Strains from a Poultry Environment that Produce Tridecaptin A and Paenicidins.</title>
        <authorList>
            <person name="van Belkum M.J."/>
            <person name="Lohans C.T."/>
            <person name="Vederas J.C."/>
        </authorList>
    </citation>
    <scope>NUCLEOTIDE SEQUENCE [LARGE SCALE GENOMIC DNA]</scope>
    <source>
        <strain evidence="2 3">NRRL B-30644</strain>
    </source>
</reference>
<dbReference type="PANTHER" id="PTHR43155">
    <property type="entry name" value="CYCLIC DI-GMP PHOSPHODIESTERASE PA4108-RELATED"/>
    <property type="match status" value="1"/>
</dbReference>
<evidence type="ECO:0000313" key="3">
    <source>
        <dbReference type="Proteomes" id="UP000032534"/>
    </source>
</evidence>
<accession>A0A0D7X8E9</accession>
<feature type="domain" description="HD-GYP" evidence="1">
    <location>
        <begin position="1"/>
        <end position="190"/>
    </location>
</feature>
<dbReference type="PANTHER" id="PTHR43155:SF2">
    <property type="entry name" value="CYCLIC DI-GMP PHOSPHODIESTERASE PA4108"/>
    <property type="match status" value="1"/>
</dbReference>
<dbReference type="InterPro" id="IPR003607">
    <property type="entry name" value="HD/PDEase_dom"/>
</dbReference>
<name>A0A0D7X8E9_9BACL</name>
<dbReference type="AlphaFoldDB" id="A0A0D7X8E9"/>
<dbReference type="EMBL" id="JTHP01000001">
    <property type="protein sequence ID" value="KJD47404.1"/>
    <property type="molecule type" value="Genomic_DNA"/>
</dbReference>